<organism evidence="2 3">
    <name type="scientific">Liparis tanakae</name>
    <name type="common">Tanaka's snailfish</name>
    <dbReference type="NCBI Taxonomy" id="230148"/>
    <lineage>
        <taxon>Eukaryota</taxon>
        <taxon>Metazoa</taxon>
        <taxon>Chordata</taxon>
        <taxon>Craniata</taxon>
        <taxon>Vertebrata</taxon>
        <taxon>Euteleostomi</taxon>
        <taxon>Actinopterygii</taxon>
        <taxon>Neopterygii</taxon>
        <taxon>Teleostei</taxon>
        <taxon>Neoteleostei</taxon>
        <taxon>Acanthomorphata</taxon>
        <taxon>Eupercaria</taxon>
        <taxon>Perciformes</taxon>
        <taxon>Cottioidei</taxon>
        <taxon>Cottales</taxon>
        <taxon>Liparidae</taxon>
        <taxon>Liparis</taxon>
    </lineage>
</organism>
<dbReference type="EMBL" id="SRLO01001056">
    <property type="protein sequence ID" value="TNN42160.1"/>
    <property type="molecule type" value="Genomic_DNA"/>
</dbReference>
<feature type="compositionally biased region" description="Basic and acidic residues" evidence="1">
    <location>
        <begin position="142"/>
        <end position="153"/>
    </location>
</feature>
<accession>A0A4Z2FMS8</accession>
<evidence type="ECO:0000256" key="1">
    <source>
        <dbReference type="SAM" id="MobiDB-lite"/>
    </source>
</evidence>
<name>A0A4Z2FMS8_9TELE</name>
<dbReference type="AlphaFoldDB" id="A0A4Z2FMS8"/>
<sequence length="479" mass="52488">MLIFMMKESTSSGEEAATAAIIAVHREHFGCPPRKAEISTQTNRKPQADISTQTGLDDDHDDTTTDIEVRVEEAGAMEAAATEEDPLNESYCVISEEFVEETANEEPGAWIINEDLVMESIVYKNIVFRTNRVKLSDVKNYDPEEESVNGREETEPDIASQSYFNQEESIIEEENDIEEPLPLEIFYSLPKVVADCVKLVFAAVPQSTGFASVNTGVPIAEEVTAEYCGEGAGVMSVDVLTETAKPQWDKIVLIEELPEDAVSSPDDAVQPESIPDECTTVERADVDVDEAEIYEEPELCAVFVPNDAELMQEAANDALSQELEPSNLSPQGATVDTGFPLDEEVITATTYVAISGEQEASVVIPEEQVETDEDAIEASSNGVEAVPERVEGDTSYAVEEPAEVPPTDATEEPEPRVSIQEELKDENVPPAEKPTDSDRVVSEEPVEESLSLLECQSESDIPMVILKIIEDEGMKEMMH</sequence>
<feature type="region of interest" description="Disordered" evidence="1">
    <location>
        <begin position="142"/>
        <end position="163"/>
    </location>
</feature>
<feature type="region of interest" description="Disordered" evidence="1">
    <location>
        <begin position="372"/>
        <end position="449"/>
    </location>
</feature>
<feature type="region of interest" description="Disordered" evidence="1">
    <location>
        <begin position="34"/>
        <end position="62"/>
    </location>
</feature>
<proteinExistence type="predicted"/>
<evidence type="ECO:0000313" key="3">
    <source>
        <dbReference type="Proteomes" id="UP000314294"/>
    </source>
</evidence>
<evidence type="ECO:0000313" key="2">
    <source>
        <dbReference type="EMBL" id="TNN42160.1"/>
    </source>
</evidence>
<protein>
    <submittedName>
        <fullName evidence="2">Uncharacterized protein</fullName>
    </submittedName>
</protein>
<keyword evidence="3" id="KW-1185">Reference proteome</keyword>
<dbReference type="Proteomes" id="UP000314294">
    <property type="component" value="Unassembled WGS sequence"/>
</dbReference>
<comment type="caution">
    <text evidence="2">The sequence shown here is derived from an EMBL/GenBank/DDBJ whole genome shotgun (WGS) entry which is preliminary data.</text>
</comment>
<gene>
    <name evidence="2" type="ORF">EYF80_047677</name>
</gene>
<feature type="compositionally biased region" description="Basic and acidic residues" evidence="1">
    <location>
        <begin position="413"/>
        <end position="442"/>
    </location>
</feature>
<feature type="compositionally biased region" description="Polar residues" evidence="1">
    <location>
        <begin position="38"/>
        <end position="51"/>
    </location>
</feature>
<reference evidence="2 3" key="1">
    <citation type="submission" date="2019-03" db="EMBL/GenBank/DDBJ databases">
        <title>First draft genome of Liparis tanakae, snailfish: a comprehensive survey of snailfish specific genes.</title>
        <authorList>
            <person name="Kim W."/>
            <person name="Song I."/>
            <person name="Jeong J.-H."/>
            <person name="Kim D."/>
            <person name="Kim S."/>
            <person name="Ryu S."/>
            <person name="Song J.Y."/>
            <person name="Lee S.K."/>
        </authorList>
    </citation>
    <scope>NUCLEOTIDE SEQUENCE [LARGE SCALE GENOMIC DNA]</scope>
    <source>
        <tissue evidence="2">Muscle</tissue>
    </source>
</reference>
<dbReference type="OrthoDB" id="8962384at2759"/>